<feature type="domain" description="Cyclic nucleotide-binding" evidence="1">
    <location>
        <begin position="51"/>
        <end position="144"/>
    </location>
</feature>
<proteinExistence type="predicted"/>
<dbReference type="CDD" id="cd00038">
    <property type="entry name" value="CAP_ED"/>
    <property type="match status" value="1"/>
</dbReference>
<evidence type="ECO:0000259" key="1">
    <source>
        <dbReference type="PROSITE" id="PS50042"/>
    </source>
</evidence>
<dbReference type="GO" id="GO:0016301">
    <property type="term" value="F:kinase activity"/>
    <property type="evidence" value="ECO:0007669"/>
    <property type="project" value="UniProtKB-KW"/>
</dbReference>
<dbReference type="InterPro" id="IPR018490">
    <property type="entry name" value="cNMP-bd_dom_sf"/>
</dbReference>
<reference evidence="3" key="1">
    <citation type="submission" date="2016-10" db="EMBL/GenBank/DDBJ databases">
        <authorList>
            <person name="Varghese N."/>
            <person name="Submissions S."/>
        </authorList>
    </citation>
    <scope>NUCLEOTIDE SEQUENCE [LARGE SCALE GENOMIC DNA]</scope>
    <source>
        <strain evidence="3">DSM 12111</strain>
    </source>
</reference>
<sequence length="230" mass="25883">MRGVIQNEVVLASCLRHWLRINLGLSMSSDSLYDCLACAPQLLGMLEQYPQLTDLWQNLPRQSYAANQTVLRPGQLSDRCWFVVSGLLRVVHLSEQGLERTAAFHAEGNWVGWGTPPYAVISAVGIVTLEPTVLLELRYEVLRRWQAELPVVQEILSDGIRAVLERSAQREAELLLLDAGERYRLFLQQRAALAPRIALQHVASYLGITNVALSRIRSRMGLVQGRSKQQ</sequence>
<dbReference type="PROSITE" id="PS50042">
    <property type="entry name" value="CNMP_BINDING_3"/>
    <property type="match status" value="1"/>
</dbReference>
<protein>
    <submittedName>
        <fullName evidence="2">cAMP-binding domain of CRP or a regulatory subunit of cAMP-dependent protein kinases</fullName>
    </submittedName>
</protein>
<keyword evidence="2" id="KW-0418">Kinase</keyword>
<dbReference type="InterPro" id="IPR014710">
    <property type="entry name" value="RmlC-like_jellyroll"/>
</dbReference>
<dbReference type="AlphaFoldDB" id="A0A1H5FN35"/>
<dbReference type="STRING" id="53406.SAMN05421553_3918"/>
<evidence type="ECO:0000313" key="2">
    <source>
        <dbReference type="EMBL" id="SEE04813.1"/>
    </source>
</evidence>
<dbReference type="SMART" id="SM00100">
    <property type="entry name" value="cNMP"/>
    <property type="match status" value="1"/>
</dbReference>
<keyword evidence="3" id="KW-1185">Reference proteome</keyword>
<dbReference type="EMBL" id="FNSC01000001">
    <property type="protein sequence ID" value="SEE04813.1"/>
    <property type="molecule type" value="Genomic_DNA"/>
</dbReference>
<dbReference type="Gene3D" id="2.60.120.10">
    <property type="entry name" value="Jelly Rolls"/>
    <property type="match status" value="1"/>
</dbReference>
<keyword evidence="2" id="KW-0808">Transferase</keyword>
<dbReference type="Proteomes" id="UP000242849">
    <property type="component" value="Unassembled WGS sequence"/>
</dbReference>
<gene>
    <name evidence="2" type="ORF">SAMN05421553_3918</name>
</gene>
<dbReference type="InterPro" id="IPR000595">
    <property type="entry name" value="cNMP-bd_dom"/>
</dbReference>
<dbReference type="Pfam" id="PF00027">
    <property type="entry name" value="cNMP_binding"/>
    <property type="match status" value="1"/>
</dbReference>
<accession>A0A1H5FN35</accession>
<organism evidence="2 3">
    <name type="scientific">Pseudomonas anguilliseptica</name>
    <dbReference type="NCBI Taxonomy" id="53406"/>
    <lineage>
        <taxon>Bacteria</taxon>
        <taxon>Pseudomonadati</taxon>
        <taxon>Pseudomonadota</taxon>
        <taxon>Gammaproteobacteria</taxon>
        <taxon>Pseudomonadales</taxon>
        <taxon>Pseudomonadaceae</taxon>
        <taxon>Pseudomonas</taxon>
    </lineage>
</organism>
<dbReference type="SUPFAM" id="SSF51206">
    <property type="entry name" value="cAMP-binding domain-like"/>
    <property type="match status" value="1"/>
</dbReference>
<name>A0A1H5FN35_PSEAG</name>
<evidence type="ECO:0000313" key="3">
    <source>
        <dbReference type="Proteomes" id="UP000242849"/>
    </source>
</evidence>